<evidence type="ECO:0000256" key="1">
    <source>
        <dbReference type="ARBA" id="ARBA00004571"/>
    </source>
</evidence>
<evidence type="ECO:0000256" key="5">
    <source>
        <dbReference type="ARBA" id="ARBA00023077"/>
    </source>
</evidence>
<evidence type="ECO:0000313" key="13">
    <source>
        <dbReference type="EMBL" id="ONF95859.1"/>
    </source>
</evidence>
<dbReference type="PANTHER" id="PTHR47234:SF2">
    <property type="entry name" value="TONB-DEPENDENT RECEPTOR"/>
    <property type="match status" value="1"/>
</dbReference>
<keyword evidence="6 8" id="KW-0472">Membrane</keyword>
<dbReference type="InterPro" id="IPR037066">
    <property type="entry name" value="Plug_dom_sf"/>
</dbReference>
<evidence type="ECO:0000256" key="8">
    <source>
        <dbReference type="PROSITE-ProRule" id="PRU01360"/>
    </source>
</evidence>
<organism evidence="13 14">
    <name type="scientific">Sphingomonas jeddahensis</name>
    <dbReference type="NCBI Taxonomy" id="1915074"/>
    <lineage>
        <taxon>Bacteria</taxon>
        <taxon>Pseudomonadati</taxon>
        <taxon>Pseudomonadota</taxon>
        <taxon>Alphaproteobacteria</taxon>
        <taxon>Sphingomonadales</taxon>
        <taxon>Sphingomonadaceae</taxon>
        <taxon>Sphingomonas</taxon>
    </lineage>
</organism>
<gene>
    <name evidence="13" type="primary">btuB_5</name>
    <name evidence="13" type="ORF">SPHI_20610</name>
</gene>
<keyword evidence="5 9" id="KW-0798">TonB box</keyword>
<dbReference type="Proteomes" id="UP000188729">
    <property type="component" value="Unassembled WGS sequence"/>
</dbReference>
<dbReference type="RefSeq" id="WP_076744818.1">
    <property type="nucleotide sequence ID" value="NZ_MPSB01000008.1"/>
</dbReference>
<dbReference type="PANTHER" id="PTHR47234">
    <property type="match status" value="1"/>
</dbReference>
<keyword evidence="14" id="KW-1185">Reference proteome</keyword>
<dbReference type="InterPro" id="IPR012910">
    <property type="entry name" value="Plug_dom"/>
</dbReference>
<keyword evidence="10" id="KW-0732">Signal</keyword>
<evidence type="ECO:0000256" key="2">
    <source>
        <dbReference type="ARBA" id="ARBA00022448"/>
    </source>
</evidence>
<dbReference type="EMBL" id="MPSB01000008">
    <property type="protein sequence ID" value="ONF95859.1"/>
    <property type="molecule type" value="Genomic_DNA"/>
</dbReference>
<feature type="signal peptide" evidence="10">
    <location>
        <begin position="1"/>
        <end position="24"/>
    </location>
</feature>
<keyword evidence="3 8" id="KW-1134">Transmembrane beta strand</keyword>
<dbReference type="AlphaFoldDB" id="A0A1V2EUK9"/>
<evidence type="ECO:0000256" key="6">
    <source>
        <dbReference type="ARBA" id="ARBA00023136"/>
    </source>
</evidence>
<dbReference type="Gene3D" id="2.170.130.10">
    <property type="entry name" value="TonB-dependent receptor, plug domain"/>
    <property type="match status" value="1"/>
</dbReference>
<dbReference type="PROSITE" id="PS52016">
    <property type="entry name" value="TONB_DEPENDENT_REC_3"/>
    <property type="match status" value="1"/>
</dbReference>
<evidence type="ECO:0000256" key="4">
    <source>
        <dbReference type="ARBA" id="ARBA00022692"/>
    </source>
</evidence>
<comment type="similarity">
    <text evidence="8 9">Belongs to the TonB-dependent receptor family.</text>
</comment>
<reference evidence="13 14" key="1">
    <citation type="submission" date="2016-11" db="EMBL/GenBank/DDBJ databases">
        <title>Genome sequence of Sphingomonas jeddahensis G39.</title>
        <authorList>
            <person name="Poehlein A."/>
            <person name="Wuebbeler J.H."/>
            <person name="Steinbuechel A."/>
            <person name="Daniel R."/>
        </authorList>
    </citation>
    <scope>NUCLEOTIDE SEQUENCE [LARGE SCALE GENOMIC DNA]</scope>
    <source>
        <strain evidence="13 14">G39</strain>
    </source>
</reference>
<dbReference type="GO" id="GO:0009279">
    <property type="term" value="C:cell outer membrane"/>
    <property type="evidence" value="ECO:0007669"/>
    <property type="project" value="UniProtKB-SubCell"/>
</dbReference>
<dbReference type="InterPro" id="IPR039426">
    <property type="entry name" value="TonB-dep_rcpt-like"/>
</dbReference>
<proteinExistence type="inferred from homology"/>
<dbReference type="InterPro" id="IPR036942">
    <property type="entry name" value="Beta-barrel_TonB_sf"/>
</dbReference>
<name>A0A1V2EUK9_9SPHN</name>
<dbReference type="Pfam" id="PF07715">
    <property type="entry name" value="Plug"/>
    <property type="match status" value="1"/>
</dbReference>
<sequence>MKINALLSATALACSWALAPAVMAQTAPTDTTADASADTSANDVAGATNAGAGDNDIVVTGSRISRPNLDTAIPVTTFTATQLNNVGQVSIGETLNRLPALRSTLSQANSTASIGTAGLSALDLRGLGTDRTLVLVNGRRHVSGDPGSFLVDTNSIPNDLIERVDVVTGGNSGVYGSDAVSGVVNFVLKQDYDGLSARLQGGISDRGDRGSYLGSIVWGKNFAEGRGNITFAAEYAKSEPLYFAQRNEQTGAYTGVPGFYQTERTTFVNPDGSARNEPPAGNGVPDRSYFPGGPGNTFGIISLGGMVITSCPAASATNAALRAAVCTGQSSPTGGLLSNNYAFLQDGSLVRDIPAIDNRNVGGGVFGGRSASGVEGAMLLPGLERANFNLMGHYDVSDAFQPFFEAKYVRITANQTSTQPTFVNGRLSPAFSLNNAFLTDQARATLRGILPAGATNFNFFRFNNDIGTRAEDHKRETYRFVAGARGDLVDSGNWKYEASVNYGRTETYYETGGNIAVQRFNRATNAVRNAAGQIVCAVNADASTANDDPACRPINLFGEGAPQTTPDGIAYVLADSSRKQWAEQFNALYYVSGNSADWFSLPGGPVQVAFGAEYRREDFFSGYDEFTKGEYAPGQSNTFLNAIQDSNGPATSVFEAFGELRIPLLADLPFVHELSLEGNGRVSKYNFLSDPVYTWNAGGVFAPIPDIRFRVNYGKSVRAPNLDDLYGGTSQTFANNFIDPCSQDVINQDPNRARNCAAAGVPTTITLPDGTVRPWTNAPTSGILGTNGGNSLLEPETSYSFTVGAVLQPRFLPGFSLTVDYYNIRINNAIDVISPQQLVNRCYDDPVGLNNQFCPLVNRRRSADGIADYTFAGQQGRRFAGFPDFNVGIVGNGFTNSPFNYASLKTSGIDAAAAYTHEFTPDIKLNLRAVASWLATRNRFTFLNDPDRYTRFKSTLGDPEWRGLLSANLQAGPFDIALTSQYIGKQSIDAWNVQHTEQDRPPTNADRNPFLYYPDVFIHDVQFGIRANDQFRLYFGVDNIGDQLPPYGLTGTGSGDANVSSIFPVTGRYFYAGVNVKY</sequence>
<evidence type="ECO:0000259" key="11">
    <source>
        <dbReference type="Pfam" id="PF00593"/>
    </source>
</evidence>
<accession>A0A1V2EUK9</accession>
<keyword evidence="4 8" id="KW-0812">Transmembrane</keyword>
<feature type="domain" description="TonB-dependent receptor-like beta-barrel" evidence="11">
    <location>
        <begin position="441"/>
        <end position="1040"/>
    </location>
</feature>
<dbReference type="Pfam" id="PF00593">
    <property type="entry name" value="TonB_dep_Rec_b-barrel"/>
    <property type="match status" value="1"/>
</dbReference>
<dbReference type="InterPro" id="IPR000531">
    <property type="entry name" value="Beta-barrel_TonB"/>
</dbReference>
<evidence type="ECO:0000256" key="9">
    <source>
        <dbReference type="RuleBase" id="RU003357"/>
    </source>
</evidence>
<dbReference type="Gene3D" id="2.40.170.20">
    <property type="entry name" value="TonB-dependent receptor, beta-barrel domain"/>
    <property type="match status" value="1"/>
</dbReference>
<keyword evidence="7 8" id="KW-0998">Cell outer membrane</keyword>
<comment type="subcellular location">
    <subcellularLocation>
        <location evidence="1 8">Cell outer membrane</location>
        <topology evidence="1 8">Multi-pass membrane protein</topology>
    </subcellularLocation>
</comment>
<dbReference type="STRING" id="1915074.SPHI_20610"/>
<protein>
    <submittedName>
        <fullName evidence="13">Vitamin B12 transporter BtuB</fullName>
    </submittedName>
</protein>
<dbReference type="SUPFAM" id="SSF56935">
    <property type="entry name" value="Porins"/>
    <property type="match status" value="1"/>
</dbReference>
<feature type="domain" description="TonB-dependent receptor plug" evidence="12">
    <location>
        <begin position="69"/>
        <end position="183"/>
    </location>
</feature>
<keyword evidence="2 8" id="KW-0813">Transport</keyword>
<evidence type="ECO:0000259" key="12">
    <source>
        <dbReference type="Pfam" id="PF07715"/>
    </source>
</evidence>
<evidence type="ECO:0000256" key="7">
    <source>
        <dbReference type="ARBA" id="ARBA00023237"/>
    </source>
</evidence>
<evidence type="ECO:0000256" key="10">
    <source>
        <dbReference type="SAM" id="SignalP"/>
    </source>
</evidence>
<evidence type="ECO:0000313" key="14">
    <source>
        <dbReference type="Proteomes" id="UP000188729"/>
    </source>
</evidence>
<evidence type="ECO:0000256" key="3">
    <source>
        <dbReference type="ARBA" id="ARBA00022452"/>
    </source>
</evidence>
<comment type="caution">
    <text evidence="13">The sequence shown here is derived from an EMBL/GenBank/DDBJ whole genome shotgun (WGS) entry which is preliminary data.</text>
</comment>
<dbReference type="OrthoDB" id="7051241at2"/>
<feature type="chain" id="PRO_5012595318" evidence="10">
    <location>
        <begin position="25"/>
        <end position="1078"/>
    </location>
</feature>